<feature type="compositionally biased region" description="Basic and acidic residues" evidence="1">
    <location>
        <begin position="468"/>
        <end position="482"/>
    </location>
</feature>
<feature type="region of interest" description="Disordered" evidence="1">
    <location>
        <begin position="23"/>
        <end position="103"/>
    </location>
</feature>
<reference evidence="2 3" key="1">
    <citation type="submission" date="2018-10" db="EMBL/GenBank/DDBJ databases">
        <title>Genome sequence of Verticillium nonalfalfae VnAa140.</title>
        <authorList>
            <person name="Stajich J.E."/>
            <person name="Kasson M.T."/>
        </authorList>
    </citation>
    <scope>NUCLEOTIDE SEQUENCE [LARGE SCALE GENOMIC DNA]</scope>
    <source>
        <strain evidence="2 3">VnAa140</strain>
    </source>
</reference>
<dbReference type="STRING" id="1051616.A0A3M9YI39"/>
<dbReference type="GeneID" id="39612954"/>
<gene>
    <name evidence="2" type="ORF">D7B24_009265</name>
</gene>
<evidence type="ECO:0000313" key="2">
    <source>
        <dbReference type="EMBL" id="RNJ60233.1"/>
    </source>
</evidence>
<feature type="compositionally biased region" description="Polar residues" evidence="1">
    <location>
        <begin position="401"/>
        <end position="427"/>
    </location>
</feature>
<feature type="region of interest" description="Disordered" evidence="1">
    <location>
        <begin position="294"/>
        <end position="482"/>
    </location>
</feature>
<dbReference type="Proteomes" id="UP000267145">
    <property type="component" value="Unassembled WGS sequence"/>
</dbReference>
<evidence type="ECO:0000256" key="1">
    <source>
        <dbReference type="SAM" id="MobiDB-lite"/>
    </source>
</evidence>
<keyword evidence="3" id="KW-1185">Reference proteome</keyword>
<feature type="compositionally biased region" description="Polar residues" evidence="1">
    <location>
        <begin position="32"/>
        <end position="46"/>
    </location>
</feature>
<evidence type="ECO:0000313" key="3">
    <source>
        <dbReference type="Proteomes" id="UP000267145"/>
    </source>
</evidence>
<dbReference type="AlphaFoldDB" id="A0A3M9YI39"/>
<feature type="compositionally biased region" description="Low complexity" evidence="1">
    <location>
        <begin position="308"/>
        <end position="326"/>
    </location>
</feature>
<feature type="compositionally biased region" description="Low complexity" evidence="1">
    <location>
        <begin position="384"/>
        <end position="400"/>
    </location>
</feature>
<dbReference type="RefSeq" id="XP_028498391.1">
    <property type="nucleotide sequence ID" value="XM_028643340.1"/>
</dbReference>
<feature type="region of interest" description="Disordered" evidence="1">
    <location>
        <begin position="238"/>
        <end position="261"/>
    </location>
</feature>
<proteinExistence type="predicted"/>
<feature type="region of interest" description="Disordered" evidence="1">
    <location>
        <begin position="269"/>
        <end position="288"/>
    </location>
</feature>
<comment type="caution">
    <text evidence="2">The sequence shown here is derived from an EMBL/GenBank/DDBJ whole genome shotgun (WGS) entry which is preliminary data.</text>
</comment>
<protein>
    <submittedName>
        <fullName evidence="2">Uncharacterized protein</fullName>
    </submittedName>
</protein>
<dbReference type="EMBL" id="RBVV01000009">
    <property type="protein sequence ID" value="RNJ60233.1"/>
    <property type="molecule type" value="Genomic_DNA"/>
</dbReference>
<organism evidence="2 3">
    <name type="scientific">Verticillium nonalfalfae</name>
    <dbReference type="NCBI Taxonomy" id="1051616"/>
    <lineage>
        <taxon>Eukaryota</taxon>
        <taxon>Fungi</taxon>
        <taxon>Dikarya</taxon>
        <taxon>Ascomycota</taxon>
        <taxon>Pezizomycotina</taxon>
        <taxon>Sordariomycetes</taxon>
        <taxon>Hypocreomycetidae</taxon>
        <taxon>Glomerellales</taxon>
        <taxon>Plectosphaerellaceae</taxon>
        <taxon>Verticillium</taxon>
    </lineage>
</organism>
<accession>A0A3M9YI39</accession>
<feature type="compositionally biased region" description="Polar residues" evidence="1">
    <location>
        <begin position="441"/>
        <end position="451"/>
    </location>
</feature>
<sequence>MTYSSHYQMPGAFFDSHTTGVHPNVFRPPTTPSASSSIHLGKSTASVGPENGSLAAHVKRKRARADTSREQTPLQEWSDANINADGLTDRNRTPAAKVGHGQPTERYTLAGQLETPGGFHAAGGHGRLEESLYSDSDYRKALGSKRHPVELDSPMNGHPTLLIKPSQQPAGEGWSRFAFNAIGGVMGKVWEFCRGSAFTGFYAGGGTPYAMDGQRPVPASPTKAVTHAEKPRDYFSPENSSAFDGNDANVPGGFPQSDYMPYNPEILEALTPDSTPSRPAVKRRQVSENDELRRNWIMVDEGSPLEQPRTASRASLRPPSRNSRPSMTTGRRISVPVSRLNTTPSKARRNSLRSPHAVSPARTAREPPASTASCASVRSPRACSPGPLSPLSPSRIPIPSQQAGRGSNPFSRPSSSAGHYRSNSCVTSPIRPALSHRRTHSGASAASARVQTSRDNDDNVDASPRLSMEAKKLAAKRRKEEQDADLRINDFNYRLKEMIRQGREALGTTFEVDDDAGGWESEH</sequence>
<feature type="compositionally biased region" description="Polar residues" evidence="1">
    <location>
        <begin position="70"/>
        <end position="81"/>
    </location>
</feature>
<name>A0A3M9YI39_9PEZI</name>